<dbReference type="Gene3D" id="1.20.1740.10">
    <property type="entry name" value="Amino acid/polyamine transporter I"/>
    <property type="match status" value="1"/>
</dbReference>
<keyword evidence="6 9" id="KW-0769">Symport</keyword>
<feature type="transmembrane region" description="Helical" evidence="9">
    <location>
        <begin position="351"/>
        <end position="377"/>
    </location>
</feature>
<feature type="compositionally biased region" description="Basic and acidic residues" evidence="10">
    <location>
        <begin position="479"/>
        <end position="488"/>
    </location>
</feature>
<feature type="transmembrane region" description="Helical" evidence="9">
    <location>
        <begin position="14"/>
        <end position="33"/>
    </location>
</feature>
<feature type="compositionally biased region" description="Basic and acidic residues" evidence="10">
    <location>
        <begin position="542"/>
        <end position="554"/>
    </location>
</feature>
<sequence length="554" mass="58134">MNVLNDLLVGLNDLFWSFLVIPLLVVLALYFTVRSGFVQLRLLPEMFRVLSGSPGVAPDGGREISSFQAFAISAASRVGTGNIIGVSLAIILGGPGAVFWMWLMAALLGAAAFVESTLAQLYKVRTHTGFRGGPAYYILHGFGRRWTGVLFAVLITLTFSIVFSSVQAHGVAGAITTSVEESGGTGGFWIDALVGVVLALLTAAVVFGGVRRVATVAQGLVPLMAGLYLLLGLAVVALNIDQVPRVLGDILGHAFGVRELAAGGAGTALVQGMRRGMFSNEGGLGSAPNAAATASVSHPAKQGLVQSLGVYFDTWLVCSVTAFVVLINGSVYDPGAHQAVAVVQEGLEGSLGGWSLHALTVIMFLLAWTSVLGNYYYGESNLQFLDAEQHHMTYFRYAVLASVFIGCVAPLTVIWSMADISMGVMAVLNLIALALLSPVAFRLLADYSRQLRYGLDPQFTLAKMPDLENVTAWGPAHGHLPEDVDRTEGPAPSDPASETDGRDWRADGAEVESGKDGAEGVSSEGTPADGIGDPEGNGQEENPGRGGEEDPGPR</sequence>
<dbReference type="Proteomes" id="UP000654947">
    <property type="component" value="Unassembled WGS sequence"/>
</dbReference>
<feature type="transmembrane region" description="Helical" evidence="9">
    <location>
        <begin position="69"/>
        <end position="93"/>
    </location>
</feature>
<evidence type="ECO:0000313" key="11">
    <source>
        <dbReference type="EMBL" id="GHD16559.1"/>
    </source>
</evidence>
<reference evidence="11 12" key="1">
    <citation type="journal article" date="2014" name="Int. J. Syst. Evol. Microbiol.">
        <title>Complete genome sequence of Corynebacterium casei LMG S-19264T (=DSM 44701T), isolated from a smear-ripened cheese.</title>
        <authorList>
            <consortium name="US DOE Joint Genome Institute (JGI-PGF)"/>
            <person name="Walter F."/>
            <person name="Albersmeier A."/>
            <person name="Kalinowski J."/>
            <person name="Ruckert C."/>
        </authorList>
    </citation>
    <scope>NUCLEOTIDE SEQUENCE [LARGE SCALE GENOMIC DNA]</scope>
    <source>
        <strain evidence="11 12">KCTC 19473</strain>
    </source>
</reference>
<feature type="compositionally biased region" description="Basic and acidic residues" evidence="10">
    <location>
        <begin position="499"/>
        <end position="518"/>
    </location>
</feature>
<protein>
    <submittedName>
        <fullName evidence="11">Amino-acid carrier protein AlsT</fullName>
    </submittedName>
</protein>
<dbReference type="PRINTS" id="PR00175">
    <property type="entry name" value="NAALASMPORT"/>
</dbReference>
<dbReference type="AlphaFoldDB" id="A0A918X7A9"/>
<feature type="transmembrane region" description="Helical" evidence="9">
    <location>
        <begin position="424"/>
        <end position="445"/>
    </location>
</feature>
<evidence type="ECO:0000256" key="8">
    <source>
        <dbReference type="ARBA" id="ARBA00023136"/>
    </source>
</evidence>
<proteinExistence type="inferred from homology"/>
<keyword evidence="7 9" id="KW-1133">Transmembrane helix</keyword>
<feature type="transmembrane region" description="Helical" evidence="9">
    <location>
        <begin position="397"/>
        <end position="418"/>
    </location>
</feature>
<dbReference type="RefSeq" id="WP_017574853.1">
    <property type="nucleotide sequence ID" value="NZ_BMXL01000002.1"/>
</dbReference>
<evidence type="ECO:0000256" key="4">
    <source>
        <dbReference type="ARBA" id="ARBA00022475"/>
    </source>
</evidence>
<dbReference type="PANTHER" id="PTHR30330:SF1">
    <property type="entry name" value="AMINO-ACID CARRIER PROTEIN ALST"/>
    <property type="match status" value="1"/>
</dbReference>
<dbReference type="Pfam" id="PF01235">
    <property type="entry name" value="Na_Ala_symp"/>
    <property type="match status" value="1"/>
</dbReference>
<evidence type="ECO:0000256" key="5">
    <source>
        <dbReference type="ARBA" id="ARBA00022692"/>
    </source>
</evidence>
<keyword evidence="12" id="KW-1185">Reference proteome</keyword>
<feature type="transmembrane region" description="Helical" evidence="9">
    <location>
        <begin position="219"/>
        <end position="238"/>
    </location>
</feature>
<comment type="subcellular location">
    <subcellularLocation>
        <location evidence="1 9">Cell membrane</location>
        <topology evidence="1 9">Multi-pass membrane protein</topology>
    </subcellularLocation>
</comment>
<dbReference type="InterPro" id="IPR001463">
    <property type="entry name" value="Na/Ala_symport"/>
</dbReference>
<name>A0A918X7A9_9ACTN</name>
<evidence type="ECO:0000256" key="3">
    <source>
        <dbReference type="ARBA" id="ARBA00022448"/>
    </source>
</evidence>
<keyword evidence="8 9" id="KW-0472">Membrane</keyword>
<evidence type="ECO:0000256" key="1">
    <source>
        <dbReference type="ARBA" id="ARBA00004651"/>
    </source>
</evidence>
<organism evidence="11 12">
    <name type="scientific">Nocardiopsis kunsanensis</name>
    <dbReference type="NCBI Taxonomy" id="141693"/>
    <lineage>
        <taxon>Bacteria</taxon>
        <taxon>Bacillati</taxon>
        <taxon>Actinomycetota</taxon>
        <taxon>Actinomycetes</taxon>
        <taxon>Streptosporangiales</taxon>
        <taxon>Nocardiopsidaceae</taxon>
        <taxon>Nocardiopsis</taxon>
    </lineage>
</organism>
<evidence type="ECO:0000256" key="7">
    <source>
        <dbReference type="ARBA" id="ARBA00022989"/>
    </source>
</evidence>
<accession>A0A918X7A9</accession>
<dbReference type="PANTHER" id="PTHR30330">
    <property type="entry name" value="AGSS FAMILY TRANSPORTER, SODIUM-ALANINE"/>
    <property type="match status" value="1"/>
</dbReference>
<feature type="transmembrane region" description="Helical" evidence="9">
    <location>
        <begin position="99"/>
        <end position="122"/>
    </location>
</feature>
<dbReference type="GO" id="GO:0005886">
    <property type="term" value="C:plasma membrane"/>
    <property type="evidence" value="ECO:0007669"/>
    <property type="project" value="UniProtKB-SubCell"/>
</dbReference>
<evidence type="ECO:0000256" key="9">
    <source>
        <dbReference type="RuleBase" id="RU363064"/>
    </source>
</evidence>
<dbReference type="NCBIfam" id="TIGR00835">
    <property type="entry name" value="agcS"/>
    <property type="match status" value="1"/>
</dbReference>
<feature type="transmembrane region" description="Helical" evidence="9">
    <location>
        <begin position="146"/>
        <end position="166"/>
    </location>
</feature>
<evidence type="ECO:0000256" key="6">
    <source>
        <dbReference type="ARBA" id="ARBA00022847"/>
    </source>
</evidence>
<keyword evidence="5 9" id="KW-0812">Transmembrane</keyword>
<evidence type="ECO:0000256" key="2">
    <source>
        <dbReference type="ARBA" id="ARBA00009261"/>
    </source>
</evidence>
<dbReference type="EMBL" id="BMXL01000002">
    <property type="protein sequence ID" value="GHD16559.1"/>
    <property type="molecule type" value="Genomic_DNA"/>
</dbReference>
<keyword evidence="4 9" id="KW-1003">Cell membrane</keyword>
<feature type="region of interest" description="Disordered" evidence="10">
    <location>
        <begin position="473"/>
        <end position="554"/>
    </location>
</feature>
<comment type="similarity">
    <text evidence="2 9">Belongs to the alanine or glycine:cation symporter (AGCS) (TC 2.A.25) family.</text>
</comment>
<dbReference type="FunFam" id="1.20.1740.10:FF:000004">
    <property type="entry name" value="Sodium:alanine symporter family protein"/>
    <property type="match status" value="1"/>
</dbReference>
<comment type="caution">
    <text evidence="11">The sequence shown here is derived from an EMBL/GenBank/DDBJ whole genome shotgun (WGS) entry which is preliminary data.</text>
</comment>
<gene>
    <name evidence="11" type="primary">alsT</name>
    <name evidence="11" type="ORF">GCM10007147_04800</name>
</gene>
<keyword evidence="3 9" id="KW-0813">Transport</keyword>
<feature type="transmembrane region" description="Helical" evidence="9">
    <location>
        <begin position="186"/>
        <end position="207"/>
    </location>
</feature>
<evidence type="ECO:0000256" key="10">
    <source>
        <dbReference type="SAM" id="MobiDB-lite"/>
    </source>
</evidence>
<evidence type="ECO:0000313" key="12">
    <source>
        <dbReference type="Proteomes" id="UP000654947"/>
    </source>
</evidence>
<dbReference type="GO" id="GO:0005283">
    <property type="term" value="F:amino acid:sodium symporter activity"/>
    <property type="evidence" value="ECO:0007669"/>
    <property type="project" value="InterPro"/>
</dbReference>